<dbReference type="SUPFAM" id="SSF48150">
    <property type="entry name" value="DNA-glycosylase"/>
    <property type="match status" value="1"/>
</dbReference>
<dbReference type="GO" id="GO:0051539">
    <property type="term" value="F:4 iron, 4 sulfur cluster binding"/>
    <property type="evidence" value="ECO:0007669"/>
    <property type="project" value="UniProtKB-UniRule"/>
</dbReference>
<keyword evidence="10 14" id="KW-0408">Iron</keyword>
<dbReference type="SUPFAM" id="SSF55811">
    <property type="entry name" value="Nudix"/>
    <property type="match status" value="1"/>
</dbReference>
<comment type="similarity">
    <text evidence="3 14">Belongs to the Nth/MutY family.</text>
</comment>
<keyword evidence="9" id="KW-0378">Hydrolase</keyword>
<dbReference type="PROSITE" id="PS00764">
    <property type="entry name" value="ENDONUCLEASE_III_1"/>
    <property type="match status" value="1"/>
</dbReference>
<evidence type="ECO:0000256" key="7">
    <source>
        <dbReference type="ARBA" id="ARBA00022723"/>
    </source>
</evidence>
<keyword evidence="11" id="KW-0411">Iron-sulfur</keyword>
<keyword evidence="12" id="KW-0234">DNA repair</keyword>
<comment type="cofactor">
    <cofactor evidence="14">
        <name>[4Fe-4S] cluster</name>
        <dbReference type="ChEBI" id="CHEBI:49883"/>
    </cofactor>
    <text evidence="14">Binds 1 [4Fe-4S] cluster.</text>
</comment>
<dbReference type="EMBL" id="OBEL01000001">
    <property type="protein sequence ID" value="SNZ05896.1"/>
    <property type="molecule type" value="Genomic_DNA"/>
</dbReference>
<dbReference type="SMART" id="SM00478">
    <property type="entry name" value="ENDO3c"/>
    <property type="match status" value="1"/>
</dbReference>
<dbReference type="Gene3D" id="3.90.79.10">
    <property type="entry name" value="Nucleoside Triphosphate Pyrophosphohydrolase"/>
    <property type="match status" value="1"/>
</dbReference>
<dbReference type="InterPro" id="IPR005760">
    <property type="entry name" value="A/G_AdeGlyc_MutY"/>
</dbReference>
<evidence type="ECO:0000256" key="9">
    <source>
        <dbReference type="ARBA" id="ARBA00022801"/>
    </source>
</evidence>
<comment type="catalytic activity">
    <reaction evidence="1 14">
        <text>Hydrolyzes free adenine bases from 7,8-dihydro-8-oxoguanine:adenine mismatched double-stranded DNA, leaving an apurinic site.</text>
        <dbReference type="EC" id="3.2.2.31"/>
    </reaction>
</comment>
<dbReference type="OrthoDB" id="9802365at2"/>
<dbReference type="AlphaFoldDB" id="A0A285NDA2"/>
<dbReference type="GO" id="GO:0006298">
    <property type="term" value="P:mismatch repair"/>
    <property type="evidence" value="ECO:0007669"/>
    <property type="project" value="TreeGrafter"/>
</dbReference>
<keyword evidence="13 14" id="KW-0326">Glycosidase</keyword>
<keyword evidence="7" id="KW-0479">Metal-binding</keyword>
<dbReference type="InterPro" id="IPR023170">
    <property type="entry name" value="HhH_base_excis_C"/>
</dbReference>
<dbReference type="Proteomes" id="UP000219439">
    <property type="component" value="Unassembled WGS sequence"/>
</dbReference>
<reference evidence="16 17" key="1">
    <citation type="submission" date="2017-09" db="EMBL/GenBank/DDBJ databases">
        <authorList>
            <person name="Ehlers B."/>
            <person name="Leendertz F.H."/>
        </authorList>
    </citation>
    <scope>NUCLEOTIDE SEQUENCE [LARGE SCALE GENOMIC DNA]</scope>
    <source>
        <strain evidence="16 17">DSM 18289</strain>
    </source>
</reference>
<protein>
    <recommendedName>
        <fullName evidence="5 14">Adenine DNA glycosylase</fullName>
        <ecNumber evidence="4 14">3.2.2.31</ecNumber>
    </recommendedName>
</protein>
<dbReference type="CDD" id="cd00056">
    <property type="entry name" value="ENDO3c"/>
    <property type="match status" value="1"/>
</dbReference>
<dbReference type="CDD" id="cd03431">
    <property type="entry name" value="NUDIX_DNA_Glycosylase_C-MutY"/>
    <property type="match status" value="1"/>
</dbReference>
<evidence type="ECO:0000256" key="10">
    <source>
        <dbReference type="ARBA" id="ARBA00023004"/>
    </source>
</evidence>
<dbReference type="EC" id="3.2.2.31" evidence="4 14"/>
<evidence type="ECO:0000256" key="4">
    <source>
        <dbReference type="ARBA" id="ARBA00012045"/>
    </source>
</evidence>
<keyword evidence="6" id="KW-0004">4Fe-4S</keyword>
<dbReference type="GO" id="GO:0032357">
    <property type="term" value="F:oxidized purine DNA binding"/>
    <property type="evidence" value="ECO:0007669"/>
    <property type="project" value="TreeGrafter"/>
</dbReference>
<keyword evidence="17" id="KW-1185">Reference proteome</keyword>
<evidence type="ECO:0000256" key="6">
    <source>
        <dbReference type="ARBA" id="ARBA00022485"/>
    </source>
</evidence>
<evidence type="ECO:0000259" key="15">
    <source>
        <dbReference type="SMART" id="SM00478"/>
    </source>
</evidence>
<sequence>MDQKQESGVTNKTNQQLNKPNAEALLAWYDRHHRTLPWRVIPKDRSVGVVNDPYHVWMSEIMLQQTTVGAVKSYFEKFLTMWPTLSDLAAASEEDVLKAWAGLGYYSRARNLKKCADHVQLHHNGRFPDNAKALKELPGIGDYTSAAIASIAFDEEVPVVDGNIERIVSRLYHIEEALPKAKKPIKEKVAELTPSERPGDFAQGMMDLGASLCSPKKPACSLCPFSGTCEAEGIGDQERFPIKAPKKQKPTRYGAAFLIKRQEDGAIWLRQRPDKGLLASMSEVPSSDWFGKSAEKFELASALDHAPEGLEFRKLVGQVIHTFTHFHLVLDVYETTSTDSEPMNKGWWSEPQSLKDEALPTVFRKVVEMGLER</sequence>
<dbReference type="Gene3D" id="1.10.1670.10">
    <property type="entry name" value="Helix-hairpin-Helix base-excision DNA repair enzymes (C-terminal)"/>
    <property type="match status" value="1"/>
</dbReference>
<gene>
    <name evidence="16" type="ORF">SAMN06265368_0233</name>
</gene>
<organism evidence="16 17">
    <name type="scientific">Cohaesibacter gelatinilyticus</name>
    <dbReference type="NCBI Taxonomy" id="372072"/>
    <lineage>
        <taxon>Bacteria</taxon>
        <taxon>Pseudomonadati</taxon>
        <taxon>Pseudomonadota</taxon>
        <taxon>Alphaproteobacteria</taxon>
        <taxon>Hyphomicrobiales</taxon>
        <taxon>Cohaesibacteraceae</taxon>
    </lineage>
</organism>
<evidence type="ECO:0000256" key="2">
    <source>
        <dbReference type="ARBA" id="ARBA00002933"/>
    </source>
</evidence>
<dbReference type="Gene3D" id="1.10.340.30">
    <property type="entry name" value="Hypothetical protein, domain 2"/>
    <property type="match status" value="1"/>
</dbReference>
<evidence type="ECO:0000256" key="1">
    <source>
        <dbReference type="ARBA" id="ARBA00000843"/>
    </source>
</evidence>
<proteinExistence type="inferred from homology"/>
<dbReference type="GO" id="GO:0035485">
    <property type="term" value="F:adenine/guanine mispair binding"/>
    <property type="evidence" value="ECO:0007669"/>
    <property type="project" value="TreeGrafter"/>
</dbReference>
<dbReference type="InterPro" id="IPR044298">
    <property type="entry name" value="MIG/MutY"/>
</dbReference>
<dbReference type="InterPro" id="IPR004035">
    <property type="entry name" value="Endouclease-III_FeS-bd_BS"/>
</dbReference>
<dbReference type="PANTHER" id="PTHR42944">
    <property type="entry name" value="ADENINE DNA GLYCOSYLASE"/>
    <property type="match status" value="1"/>
</dbReference>
<comment type="function">
    <text evidence="2">Adenine glycosylase active on G-A mispairs. MutY also corrects error-prone DNA synthesis past GO lesions which are due to the oxidatively damaged form of guanine: 7,8-dihydro-8-oxoguanine (8-oxo-dGTP).</text>
</comment>
<dbReference type="Pfam" id="PF00730">
    <property type="entry name" value="HhH-GPD"/>
    <property type="match status" value="1"/>
</dbReference>
<evidence type="ECO:0000256" key="12">
    <source>
        <dbReference type="ARBA" id="ARBA00023204"/>
    </source>
</evidence>
<evidence type="ECO:0000256" key="13">
    <source>
        <dbReference type="ARBA" id="ARBA00023295"/>
    </source>
</evidence>
<dbReference type="PANTHER" id="PTHR42944:SF1">
    <property type="entry name" value="ADENINE DNA GLYCOSYLASE"/>
    <property type="match status" value="1"/>
</dbReference>
<dbReference type="Pfam" id="PF14815">
    <property type="entry name" value="NUDIX_4"/>
    <property type="match status" value="1"/>
</dbReference>
<evidence type="ECO:0000313" key="17">
    <source>
        <dbReference type="Proteomes" id="UP000219439"/>
    </source>
</evidence>
<dbReference type="FunFam" id="1.10.340.30:FF:000002">
    <property type="entry name" value="Adenine DNA glycosylase"/>
    <property type="match status" value="1"/>
</dbReference>
<dbReference type="GO" id="GO:0006284">
    <property type="term" value="P:base-excision repair"/>
    <property type="evidence" value="ECO:0007669"/>
    <property type="project" value="UniProtKB-UniRule"/>
</dbReference>
<dbReference type="InterPro" id="IPR011257">
    <property type="entry name" value="DNA_glycosylase"/>
</dbReference>
<dbReference type="InterPro" id="IPR029119">
    <property type="entry name" value="MutY_C"/>
</dbReference>
<evidence type="ECO:0000256" key="8">
    <source>
        <dbReference type="ARBA" id="ARBA00022763"/>
    </source>
</evidence>
<dbReference type="NCBIfam" id="TIGR01084">
    <property type="entry name" value="mutY"/>
    <property type="match status" value="1"/>
</dbReference>
<dbReference type="GO" id="GO:0046872">
    <property type="term" value="F:metal ion binding"/>
    <property type="evidence" value="ECO:0007669"/>
    <property type="project" value="UniProtKB-UniRule"/>
</dbReference>
<dbReference type="InterPro" id="IPR003265">
    <property type="entry name" value="HhH-GPD_domain"/>
</dbReference>
<dbReference type="InterPro" id="IPR015797">
    <property type="entry name" value="NUDIX_hydrolase-like_dom_sf"/>
</dbReference>
<name>A0A285NDA2_9HYPH</name>
<feature type="domain" description="HhH-GPD" evidence="15">
    <location>
        <begin position="62"/>
        <end position="211"/>
    </location>
</feature>
<keyword evidence="8 14" id="KW-0227">DNA damage</keyword>
<dbReference type="GO" id="GO:0000701">
    <property type="term" value="F:purine-specific mismatch base pair DNA N-glycosylase activity"/>
    <property type="evidence" value="ECO:0007669"/>
    <property type="project" value="UniProtKB-EC"/>
</dbReference>
<evidence type="ECO:0000313" key="16">
    <source>
        <dbReference type="EMBL" id="SNZ05896.1"/>
    </source>
</evidence>
<accession>A0A285NDA2</accession>
<evidence type="ECO:0000256" key="14">
    <source>
        <dbReference type="RuleBase" id="RU365096"/>
    </source>
</evidence>
<evidence type="ECO:0000256" key="11">
    <source>
        <dbReference type="ARBA" id="ARBA00023014"/>
    </source>
</evidence>
<dbReference type="GO" id="GO:0034039">
    <property type="term" value="F:8-oxo-7,8-dihydroguanine DNA N-glycosylase activity"/>
    <property type="evidence" value="ECO:0007669"/>
    <property type="project" value="TreeGrafter"/>
</dbReference>
<evidence type="ECO:0000256" key="3">
    <source>
        <dbReference type="ARBA" id="ARBA00008343"/>
    </source>
</evidence>
<evidence type="ECO:0000256" key="5">
    <source>
        <dbReference type="ARBA" id="ARBA00022023"/>
    </source>
</evidence>